<sequence>MDTTEKSSELCSTNDRNHICLVCGKGFPSKMSLCGHMRAHPHPRNISSVCFSSLSDSVGWKVDDHNSPELTCTYKERSETDLSKSSLPNWSKTDTRGRGISDSCVAEAAKILLRLCRGLEQVPN</sequence>
<keyword evidence="3" id="KW-0862">Zinc</keyword>
<dbReference type="EMBL" id="RXIC02000237">
    <property type="protein sequence ID" value="KAB1200057.1"/>
    <property type="molecule type" value="Genomic_DNA"/>
</dbReference>
<evidence type="ECO:0000256" key="3">
    <source>
        <dbReference type="ARBA" id="ARBA00022833"/>
    </source>
</evidence>
<dbReference type="AlphaFoldDB" id="A0A6A1UI00"/>
<evidence type="ECO:0000256" key="2">
    <source>
        <dbReference type="ARBA" id="ARBA00022771"/>
    </source>
</evidence>
<dbReference type="Gene3D" id="3.30.160.60">
    <property type="entry name" value="Classic Zinc Finger"/>
    <property type="match status" value="1"/>
</dbReference>
<dbReference type="Proteomes" id="UP000516437">
    <property type="component" value="Unassembled WGS sequence"/>
</dbReference>
<dbReference type="OrthoDB" id="6077919at2759"/>
<dbReference type="SMART" id="SM00355">
    <property type="entry name" value="ZnF_C2H2"/>
    <property type="match status" value="1"/>
</dbReference>
<comment type="caution">
    <text evidence="6">The sequence shown here is derived from an EMBL/GenBank/DDBJ whole genome shotgun (WGS) entry which is preliminary data.</text>
</comment>
<reference evidence="6 8" key="2">
    <citation type="journal article" date="2019" name="Plant Biotechnol. J.">
        <title>The red bayberry genome and genetic basis of sex determination.</title>
        <authorList>
            <person name="Jia H.M."/>
            <person name="Jia H.J."/>
            <person name="Cai Q.L."/>
            <person name="Wang Y."/>
            <person name="Zhao H.B."/>
            <person name="Yang W.F."/>
            <person name="Wang G.Y."/>
            <person name="Li Y.H."/>
            <person name="Zhan D.L."/>
            <person name="Shen Y.T."/>
            <person name="Niu Q.F."/>
            <person name="Chang L."/>
            <person name="Qiu J."/>
            <person name="Zhao L."/>
            <person name="Xie H.B."/>
            <person name="Fu W.Y."/>
            <person name="Jin J."/>
            <person name="Li X.W."/>
            <person name="Jiao Y."/>
            <person name="Zhou C.C."/>
            <person name="Tu T."/>
            <person name="Chai C.Y."/>
            <person name="Gao J.L."/>
            <person name="Fan L.J."/>
            <person name="van de Weg E."/>
            <person name="Wang J.Y."/>
            <person name="Gao Z.S."/>
        </authorList>
    </citation>
    <scope>NUCLEOTIDE SEQUENCE [LARGE SCALE GENOMIC DNA]</scope>
    <source>
        <tissue evidence="6">Leaves</tissue>
    </source>
</reference>
<reference evidence="6" key="3">
    <citation type="submission" date="2019-09" db="EMBL/GenBank/DDBJ databases">
        <authorList>
            <person name="Gao Z."/>
        </authorList>
    </citation>
    <scope>NUCLEOTIDE SEQUENCE</scope>
    <source>
        <tissue evidence="6">Leaves</tissue>
    </source>
</reference>
<evidence type="ECO:0000313" key="6">
    <source>
        <dbReference type="EMBL" id="KAB1200055.1"/>
    </source>
</evidence>
<dbReference type="PROSITE" id="PS50157">
    <property type="entry name" value="ZINC_FINGER_C2H2_2"/>
    <property type="match status" value="1"/>
</dbReference>
<dbReference type="SUPFAM" id="SSF57667">
    <property type="entry name" value="beta-beta-alpha zinc fingers"/>
    <property type="match status" value="1"/>
</dbReference>
<evidence type="ECO:0000256" key="4">
    <source>
        <dbReference type="PROSITE-ProRule" id="PRU00042"/>
    </source>
</evidence>
<evidence type="ECO:0000313" key="7">
    <source>
        <dbReference type="EMBL" id="KAB1200057.1"/>
    </source>
</evidence>
<keyword evidence="8" id="KW-1185">Reference proteome</keyword>
<evidence type="ECO:0000313" key="8">
    <source>
        <dbReference type="Proteomes" id="UP000516437"/>
    </source>
</evidence>
<dbReference type="InterPro" id="IPR036236">
    <property type="entry name" value="Znf_C2H2_sf"/>
</dbReference>
<proteinExistence type="predicted"/>
<protein>
    <recommendedName>
        <fullName evidence="5">C2H2-type domain-containing protein</fullName>
    </recommendedName>
</protein>
<dbReference type="FunFam" id="3.30.160.60:FF:000446">
    <property type="entry name" value="Zinc finger protein"/>
    <property type="match status" value="1"/>
</dbReference>
<evidence type="ECO:0000259" key="5">
    <source>
        <dbReference type="PROSITE" id="PS50157"/>
    </source>
</evidence>
<evidence type="ECO:0000256" key="1">
    <source>
        <dbReference type="ARBA" id="ARBA00022723"/>
    </source>
</evidence>
<keyword evidence="1" id="KW-0479">Metal-binding</keyword>
<accession>A0A6A1UI00</accession>
<dbReference type="EMBL" id="RXIC02000237">
    <property type="protein sequence ID" value="KAB1200055.1"/>
    <property type="molecule type" value="Genomic_DNA"/>
</dbReference>
<feature type="domain" description="C2H2-type" evidence="5">
    <location>
        <begin position="18"/>
        <end position="45"/>
    </location>
</feature>
<keyword evidence="2 4" id="KW-0863">Zinc-finger</keyword>
<organism evidence="6 8">
    <name type="scientific">Morella rubra</name>
    <name type="common">Chinese bayberry</name>
    <dbReference type="NCBI Taxonomy" id="262757"/>
    <lineage>
        <taxon>Eukaryota</taxon>
        <taxon>Viridiplantae</taxon>
        <taxon>Streptophyta</taxon>
        <taxon>Embryophyta</taxon>
        <taxon>Tracheophyta</taxon>
        <taxon>Spermatophyta</taxon>
        <taxon>Magnoliopsida</taxon>
        <taxon>eudicotyledons</taxon>
        <taxon>Gunneridae</taxon>
        <taxon>Pentapetalae</taxon>
        <taxon>rosids</taxon>
        <taxon>fabids</taxon>
        <taxon>Fagales</taxon>
        <taxon>Myricaceae</taxon>
        <taxon>Morella</taxon>
    </lineage>
</organism>
<name>A0A6A1UI00_9ROSI</name>
<dbReference type="GO" id="GO:0008270">
    <property type="term" value="F:zinc ion binding"/>
    <property type="evidence" value="ECO:0007669"/>
    <property type="project" value="UniProtKB-KW"/>
</dbReference>
<dbReference type="PROSITE" id="PS00028">
    <property type="entry name" value="ZINC_FINGER_C2H2_1"/>
    <property type="match status" value="1"/>
</dbReference>
<dbReference type="InterPro" id="IPR013087">
    <property type="entry name" value="Znf_C2H2_type"/>
</dbReference>
<reference evidence="6" key="1">
    <citation type="submission" date="2018-07" db="EMBL/GenBank/DDBJ databases">
        <authorList>
            <person name="Gao Z.-S."/>
            <person name="Jia H.-M."/>
            <person name="Jia H.-J."/>
            <person name="Cai Q.-L."/>
            <person name="Wang Y."/>
            <person name="Zhao H.-B."/>
        </authorList>
    </citation>
    <scope>NUCLEOTIDE SEQUENCE</scope>
    <source>
        <tissue evidence="6">Leaves</tissue>
    </source>
</reference>
<gene>
    <name evidence="6" type="ORF">CJ030_MR0G008583</name>
    <name evidence="7" type="ORF">CJ030_MR0G008585</name>
</gene>